<proteinExistence type="predicted"/>
<name>A0A939IY40_9CORY</name>
<dbReference type="EMBL" id="JAFLEQ010000008">
    <property type="protein sequence ID" value="MBN9644272.1"/>
    <property type="molecule type" value="Genomic_DNA"/>
</dbReference>
<protein>
    <submittedName>
        <fullName evidence="1">Type I-E CRISPR-associated protein Cse1/CasA</fullName>
    </submittedName>
</protein>
<dbReference type="NCBIfam" id="TIGR02547">
    <property type="entry name" value="casA_cse1"/>
    <property type="match status" value="1"/>
</dbReference>
<dbReference type="RefSeq" id="WP_207278714.1">
    <property type="nucleotide sequence ID" value="NZ_JAFLEQ010000008.1"/>
</dbReference>
<dbReference type="Proteomes" id="UP000664332">
    <property type="component" value="Unassembled WGS sequence"/>
</dbReference>
<comment type="caution">
    <text evidence="1">The sequence shown here is derived from an EMBL/GenBank/DDBJ whole genome shotgun (WGS) entry which is preliminary data.</text>
</comment>
<reference evidence="1" key="1">
    <citation type="submission" date="2021-03" db="EMBL/GenBank/DDBJ databases">
        <authorList>
            <person name="Sun Q."/>
        </authorList>
    </citation>
    <scope>NUCLEOTIDE SEQUENCE</scope>
    <source>
        <strain evidence="1">CCM 8862</strain>
    </source>
</reference>
<organism evidence="1 2">
    <name type="scientific">Corynebacterium mendelii</name>
    <dbReference type="NCBI Taxonomy" id="2765362"/>
    <lineage>
        <taxon>Bacteria</taxon>
        <taxon>Bacillati</taxon>
        <taxon>Actinomycetota</taxon>
        <taxon>Actinomycetes</taxon>
        <taxon>Mycobacteriales</taxon>
        <taxon>Corynebacteriaceae</taxon>
        <taxon>Corynebacterium</taxon>
    </lineage>
</organism>
<dbReference type="Gene3D" id="1.10.132.100">
    <property type="match status" value="1"/>
</dbReference>
<dbReference type="Pfam" id="PF09481">
    <property type="entry name" value="CRISPR_Cse1"/>
    <property type="match status" value="1"/>
</dbReference>
<dbReference type="InterPro" id="IPR013381">
    <property type="entry name" value="CRISPR-assoc_prot_Cse1"/>
</dbReference>
<sequence length="556" mass="62677">MADNPHPSFNLIDKPWIPVLDESSRVQEINLRQAVCNAHRYTCLAAETPTVDFCILRLLIAVLGRSLSDWLTDDPASDWKELWDAETLPAEEINAYLDKWHDSFDLRDPANPFMQTAGLTNNNDTWFHFNRFMYGCKKTGSLFSVQPPEYPLTMAEAARWGLHVHAFDYAGIKTAMVGDPREKGGKIYAKDGGGIGWGGWLGALTVKGSNLKATVLHNFLPGTITPEDIPFWELGPLPVGQRSGRNGVVPGPLSLGVWPSRRFLFRFSDDDVVDAVRITYGDPVDHLNCKGLENQTQWRFSNPKSEETGHAVYLPQKLVLGRSLWRGISSFLPGSNGPMIEFHDQEVPRSILAENLDWFHRVKQNGYIEDDYLVDVEVASYEYGTQNGCFDTLITDKLTFKSVLANKDRKRLRGSVTTAVNRAEQAATAYKRYVRNLGVATGCDSKQLQSLESRAEQEMYSELDQIFADWLLSINGDSEPDAVLEEWTETLRELVLRLVDDRSRNVSDRAWVGREYSDGSQSKFMNSGLAEKFLLASLRKILPRKTANETEEKAEN</sequence>
<accession>A0A939IY40</accession>
<gene>
    <name evidence="1" type="primary">casA</name>
    <name evidence="1" type="ORF">JZY06_06550</name>
</gene>
<evidence type="ECO:0000313" key="1">
    <source>
        <dbReference type="EMBL" id="MBN9644272.1"/>
    </source>
</evidence>
<dbReference type="AlphaFoldDB" id="A0A939IY40"/>
<keyword evidence="2" id="KW-1185">Reference proteome</keyword>
<evidence type="ECO:0000313" key="2">
    <source>
        <dbReference type="Proteomes" id="UP000664332"/>
    </source>
</evidence>